<protein>
    <submittedName>
        <fullName evidence="3">Amidase</fullName>
    </submittedName>
</protein>
<keyword evidence="4" id="KW-1185">Reference proteome</keyword>
<gene>
    <name evidence="3" type="ORF">F8O04_01410</name>
</gene>
<feature type="domain" description="Amidase" evidence="2">
    <location>
        <begin position="91"/>
        <end position="498"/>
    </location>
</feature>
<name>A0A6H9WPS0_9MICO</name>
<dbReference type="Gene3D" id="3.90.1300.10">
    <property type="entry name" value="Amidase signature (AS) domain"/>
    <property type="match status" value="1"/>
</dbReference>
<dbReference type="InterPro" id="IPR000120">
    <property type="entry name" value="Amidase"/>
</dbReference>
<comment type="caution">
    <text evidence="3">The sequence shown here is derived from an EMBL/GenBank/DDBJ whole genome shotgun (WGS) entry which is preliminary data.</text>
</comment>
<evidence type="ECO:0000259" key="2">
    <source>
        <dbReference type="Pfam" id="PF01425"/>
    </source>
</evidence>
<dbReference type="AlphaFoldDB" id="A0A6H9WPS0"/>
<evidence type="ECO:0000313" key="3">
    <source>
        <dbReference type="EMBL" id="KAB1648977.1"/>
    </source>
</evidence>
<dbReference type="InterPro" id="IPR023631">
    <property type="entry name" value="Amidase_dom"/>
</dbReference>
<evidence type="ECO:0000313" key="4">
    <source>
        <dbReference type="Proteomes" id="UP000431744"/>
    </source>
</evidence>
<dbReference type="Proteomes" id="UP000431744">
    <property type="component" value="Unassembled WGS sequence"/>
</dbReference>
<sequence>MRPDREYGHVRPPHAEELQEYARRRGVDLGREEAAELVPVLAGMMREFDTLDELPEPAAPPVSFPRRDPGRAPTAEEDPYNAFIRLCRVEGAEDGPLAGLTAAVKDSIAVAGVPMTNASRMQPTLVPTEDAVAVERILAAGATIVGKTNLEDMAMGGGEGSVYGPALNPKNPAYSTGGSSTGSAAAVASGAVDFALGADEAGSIRIPSSWSGIVGMKATHGLVPSYGLTYFDHTLDHIGPMTRDVATNARVLQALVGPDWRDPQWRRSVPVVDDYEAGIGRGVEGLRFAVVDEAVEWSSDDVRECFERACDALRDAGATIEHVSVPLWQSAWPIENGLLTFSMRAMIDSAGAGYFHRGRIDPQALSTYSAQYRTSPRLVPVLTQLNLLAAEHLRDHYHGAHYAKAQNLRIELTRQLDEATADGRVLLTPTTTTVATELSTERHSFVEVISRIGGTSVLNTCPTDLSGHPSLSVPSGTGANDLPVGLQLIGGDSSEATLYAAGAVIEAAGTDSTIDETRA</sequence>
<dbReference type="PANTHER" id="PTHR11895">
    <property type="entry name" value="TRANSAMIDASE"/>
    <property type="match status" value="1"/>
</dbReference>
<feature type="region of interest" description="Disordered" evidence="1">
    <location>
        <begin position="53"/>
        <end position="76"/>
    </location>
</feature>
<accession>A0A6H9WPS0</accession>
<dbReference type="InterPro" id="IPR036928">
    <property type="entry name" value="AS_sf"/>
</dbReference>
<dbReference type="GO" id="GO:0003824">
    <property type="term" value="F:catalytic activity"/>
    <property type="evidence" value="ECO:0007669"/>
    <property type="project" value="InterPro"/>
</dbReference>
<reference evidence="3 4" key="1">
    <citation type="submission" date="2019-09" db="EMBL/GenBank/DDBJ databases">
        <title>Phylogeny of genus Pseudoclavibacter and closely related genus.</title>
        <authorList>
            <person name="Li Y."/>
        </authorList>
    </citation>
    <scope>NUCLEOTIDE SEQUENCE [LARGE SCALE GENOMIC DNA]</scope>
    <source>
        <strain evidence="3 4">EGI 60007</strain>
    </source>
</reference>
<dbReference type="Pfam" id="PF01425">
    <property type="entry name" value="Amidase"/>
    <property type="match status" value="1"/>
</dbReference>
<dbReference type="RefSeq" id="WP_158027530.1">
    <property type="nucleotide sequence ID" value="NZ_BMHG01000001.1"/>
</dbReference>
<organism evidence="3 4">
    <name type="scientific">Pseudoclavibacter endophyticus</name>
    <dbReference type="NCBI Taxonomy" id="1778590"/>
    <lineage>
        <taxon>Bacteria</taxon>
        <taxon>Bacillati</taxon>
        <taxon>Actinomycetota</taxon>
        <taxon>Actinomycetes</taxon>
        <taxon>Micrococcales</taxon>
        <taxon>Microbacteriaceae</taxon>
        <taxon>Pseudoclavibacter</taxon>
    </lineage>
</organism>
<evidence type="ECO:0000256" key="1">
    <source>
        <dbReference type="SAM" id="MobiDB-lite"/>
    </source>
</evidence>
<dbReference type="EMBL" id="WBJY01000001">
    <property type="protein sequence ID" value="KAB1648977.1"/>
    <property type="molecule type" value="Genomic_DNA"/>
</dbReference>
<proteinExistence type="predicted"/>
<dbReference type="PANTHER" id="PTHR11895:SF170">
    <property type="entry name" value="AMIDASE"/>
    <property type="match status" value="1"/>
</dbReference>
<dbReference type="OrthoDB" id="182039at2"/>
<dbReference type="SUPFAM" id="SSF75304">
    <property type="entry name" value="Amidase signature (AS) enzymes"/>
    <property type="match status" value="1"/>
</dbReference>